<dbReference type="Proteomes" id="UP000042997">
    <property type="component" value="Unassembled WGS sequence"/>
</dbReference>
<name>A0A098BJX1_9NOCA</name>
<sequence>MAYPDAETVVCALLADIAPAVTYRTEKTPLPYIFVRRVGGSEDGITDRPIMRIETLAENRAASNDLMTQVRTRILNAACTTAGGALIDATTEVAGGQQAPYFNPEDRNIVSSYRFSFRHLPGTL</sequence>
<dbReference type="InterPro" id="IPR057003">
    <property type="entry name" value="Phage_tail_terminator_2"/>
</dbReference>
<proteinExistence type="predicted"/>
<gene>
    <name evidence="1" type="ORF">RHRU231_450221</name>
</gene>
<evidence type="ECO:0008006" key="3">
    <source>
        <dbReference type="Google" id="ProtNLM"/>
    </source>
</evidence>
<evidence type="ECO:0000313" key="2">
    <source>
        <dbReference type="Proteomes" id="UP000042997"/>
    </source>
</evidence>
<dbReference type="Pfam" id="PF23841">
    <property type="entry name" value="Phage_tail_terminator_2"/>
    <property type="match status" value="1"/>
</dbReference>
<reference evidence="1 2" key="1">
    <citation type="journal article" date="2014" name="Genome Announc.">
        <title>Draft Genome Sequence of Propane- and Butane-Oxidizing Actinobacterium Rhodococcus ruber IEGM 231.</title>
        <authorList>
            <person name="Ivshina I.B."/>
            <person name="Kuyukina M.S."/>
            <person name="Krivoruchko A.V."/>
            <person name="Barbe V."/>
            <person name="Fischer C."/>
        </authorList>
    </citation>
    <scope>NUCLEOTIDE SEQUENCE [LARGE SCALE GENOMIC DNA]</scope>
</reference>
<accession>A0A098BJX1</accession>
<dbReference type="EMBL" id="CCSD01000056">
    <property type="protein sequence ID" value="CDZ89054.1"/>
    <property type="molecule type" value="Genomic_DNA"/>
</dbReference>
<dbReference type="AlphaFoldDB" id="A0A098BJX1"/>
<dbReference type="RefSeq" id="WP_040272137.1">
    <property type="nucleotide sequence ID" value="NZ_JAPWIU010000041.1"/>
</dbReference>
<dbReference type="OrthoDB" id="4548829at2"/>
<protein>
    <recommendedName>
        <fullName evidence="3">DUF3168 domain-containing protein</fullName>
    </recommendedName>
</protein>
<organism evidence="1 2">
    <name type="scientific">Rhodococcus ruber</name>
    <dbReference type="NCBI Taxonomy" id="1830"/>
    <lineage>
        <taxon>Bacteria</taxon>
        <taxon>Bacillati</taxon>
        <taxon>Actinomycetota</taxon>
        <taxon>Actinomycetes</taxon>
        <taxon>Mycobacteriales</taxon>
        <taxon>Nocardiaceae</taxon>
        <taxon>Rhodococcus</taxon>
    </lineage>
</organism>
<evidence type="ECO:0000313" key="1">
    <source>
        <dbReference type="EMBL" id="CDZ89054.1"/>
    </source>
</evidence>